<evidence type="ECO:0000259" key="4">
    <source>
        <dbReference type="Pfam" id="PF00497"/>
    </source>
</evidence>
<evidence type="ECO:0000256" key="2">
    <source>
        <dbReference type="ARBA" id="ARBA00010333"/>
    </source>
</evidence>
<accession>A0A9X3EBJ9</accession>
<reference evidence="5" key="1">
    <citation type="submission" date="2022-11" db="EMBL/GenBank/DDBJ databases">
        <title>Parathalassolutuus dongxingensis gen. nov., sp. nov., a novel member of family Oceanospirillaceae isolated from a coastal shrimp pond in Guangxi, China.</title>
        <authorList>
            <person name="Chen H."/>
        </authorList>
    </citation>
    <scope>NUCLEOTIDE SEQUENCE</scope>
    <source>
        <strain evidence="5">G-43</strain>
    </source>
</reference>
<dbReference type="PANTHER" id="PTHR35936">
    <property type="entry name" value="MEMBRANE-BOUND LYTIC MUREIN TRANSGLYCOSYLASE F"/>
    <property type="match status" value="1"/>
</dbReference>
<dbReference type="PANTHER" id="PTHR35936:SF17">
    <property type="entry name" value="ARGININE-BINDING EXTRACELLULAR PROTEIN ARTP"/>
    <property type="match status" value="1"/>
</dbReference>
<comment type="subcellular location">
    <subcellularLocation>
        <location evidence="1">Cell envelope</location>
    </subcellularLocation>
</comment>
<dbReference type="RefSeq" id="WP_283171929.1">
    <property type="nucleotide sequence ID" value="NZ_JAPNOA010000003.1"/>
</dbReference>
<comment type="caution">
    <text evidence="5">The sequence shown here is derived from an EMBL/GenBank/DDBJ whole genome shotgun (WGS) entry which is preliminary data.</text>
</comment>
<dbReference type="EMBL" id="JAPNOA010000003">
    <property type="protein sequence ID" value="MCY0963715.1"/>
    <property type="molecule type" value="Genomic_DNA"/>
</dbReference>
<dbReference type="SUPFAM" id="SSF53850">
    <property type="entry name" value="Periplasmic binding protein-like II"/>
    <property type="match status" value="1"/>
</dbReference>
<evidence type="ECO:0000256" key="1">
    <source>
        <dbReference type="ARBA" id="ARBA00004196"/>
    </source>
</evidence>
<dbReference type="Proteomes" id="UP001150830">
    <property type="component" value="Unassembled WGS sequence"/>
</dbReference>
<proteinExistence type="inferred from homology"/>
<dbReference type="Gene3D" id="3.40.190.10">
    <property type="entry name" value="Periplasmic binding protein-like II"/>
    <property type="match status" value="3"/>
</dbReference>
<keyword evidence="6" id="KW-1185">Reference proteome</keyword>
<name>A0A9X3EBJ9_9GAMM</name>
<sequence length="312" mass="35010">MSDLQKVPGKQRSASITSLLVILLCLPLLSNARSLDDVQASGVVSVAVYRDFPPYSWEDNGVAKGIDVEIARAIAKSLNVQLQLHWMVPDESLDDDLRNHVWKGHYLARVEDGSMLKFDVADVMLRVPYDREYAFKVDQDGRVINDLVHFFAPYQKESWALTIDNQQVESIENLARFQYDKVGVEIDSLPDFYLSGAFRGMLRNNVVHFTTTQDAMNAMGKGEVAGVMGTKSQVMWGVTQFENPGQYVLADIPFPNLVTPVWEVGMAVKDDHRDLAYAVEDAVTEMVHSGRMADVFKEYGTAYTPSSLFETK</sequence>
<dbReference type="InterPro" id="IPR001638">
    <property type="entry name" value="Solute-binding_3/MltF_N"/>
</dbReference>
<keyword evidence="3" id="KW-0732">Signal</keyword>
<evidence type="ECO:0000313" key="5">
    <source>
        <dbReference type="EMBL" id="MCY0963715.1"/>
    </source>
</evidence>
<dbReference type="GO" id="GO:0030313">
    <property type="term" value="C:cell envelope"/>
    <property type="evidence" value="ECO:0007669"/>
    <property type="project" value="UniProtKB-SubCell"/>
</dbReference>
<dbReference type="PROSITE" id="PS01039">
    <property type="entry name" value="SBP_BACTERIAL_3"/>
    <property type="match status" value="1"/>
</dbReference>
<comment type="similarity">
    <text evidence="2">Belongs to the bacterial solute-binding protein 3 family.</text>
</comment>
<dbReference type="Pfam" id="PF00497">
    <property type="entry name" value="SBP_bac_3"/>
    <property type="match status" value="1"/>
</dbReference>
<dbReference type="AlphaFoldDB" id="A0A9X3EBJ9"/>
<protein>
    <submittedName>
        <fullName evidence="5">Transporter substrate-binding domain-containing protein</fullName>
    </submittedName>
</protein>
<evidence type="ECO:0000256" key="3">
    <source>
        <dbReference type="ARBA" id="ARBA00022729"/>
    </source>
</evidence>
<organism evidence="5 6">
    <name type="scientific">Parathalassolituus penaei</name>
    <dbReference type="NCBI Taxonomy" id="2997323"/>
    <lineage>
        <taxon>Bacteria</taxon>
        <taxon>Pseudomonadati</taxon>
        <taxon>Pseudomonadota</taxon>
        <taxon>Gammaproteobacteria</taxon>
        <taxon>Oceanospirillales</taxon>
        <taxon>Oceanospirillaceae</taxon>
        <taxon>Parathalassolituus</taxon>
    </lineage>
</organism>
<gene>
    <name evidence="5" type="ORF">OUO13_00735</name>
</gene>
<feature type="domain" description="Solute-binding protein family 3/N-terminal" evidence="4">
    <location>
        <begin position="45"/>
        <end position="90"/>
    </location>
</feature>
<evidence type="ECO:0000313" key="6">
    <source>
        <dbReference type="Proteomes" id="UP001150830"/>
    </source>
</evidence>
<dbReference type="InterPro" id="IPR018313">
    <property type="entry name" value="SBP_3_CS"/>
</dbReference>